<dbReference type="Proteomes" id="UP000316092">
    <property type="component" value="Unassembled WGS sequence"/>
</dbReference>
<feature type="domain" description="Transposase IS204/IS1001/IS1096/IS1165 DDE" evidence="1">
    <location>
        <begin position="7"/>
        <end position="174"/>
    </location>
</feature>
<dbReference type="PANTHER" id="PTHR33498:SF1">
    <property type="entry name" value="TRANSPOSASE FOR INSERTION SEQUENCE ELEMENT IS1557"/>
    <property type="match status" value="1"/>
</dbReference>
<name>A0A553UIC4_9DEIO</name>
<proteinExistence type="predicted"/>
<dbReference type="PANTHER" id="PTHR33498">
    <property type="entry name" value="TRANSPOSASE FOR INSERTION SEQUENCE ELEMENT IS1557"/>
    <property type="match status" value="1"/>
</dbReference>
<dbReference type="AlphaFoldDB" id="A0A553UIC4"/>
<dbReference type="Pfam" id="PF01610">
    <property type="entry name" value="DDE_Tnp_ISL3"/>
    <property type="match status" value="1"/>
</dbReference>
<dbReference type="InterPro" id="IPR047951">
    <property type="entry name" value="Transpos_ISL3"/>
</dbReference>
<dbReference type="InterPro" id="IPR002560">
    <property type="entry name" value="Transposase_DDE"/>
</dbReference>
<sequence length="667" mass="76841">MVIPEHLAIDELYLAGHRAGQRYSGFWTVITDNSDTRRPLGQRVLGLCRGREPAEIRPMLREVLGWYGHKVQAERPRLSSFAMDMWSPFRDAVLEVLPQAPIVFDRFHFQRHLTAAHQAALEWCQEDLEQWQWSAVKSCKGQPCTCGQRRRCQQYQWTQRLHTHLNTLWILDSETAVNRFFRDLENLWETVKDKAWREPYSKVDYLMNIWQEEVWEAALLRSQGHTLRGTGRAERINREIRRLIALYRLMPLERSLERLMSLLHTSPAEHREILAVPPADQLVCPRCGAGGTDVRPAADATPIKVRHLPRGLDRVVLLLPSRIDCPSCGSTQLQPQVARALETWLREPALLALSAAMLHRLTGVPVKQLRRRQQQAPAPQLPLDLIWSEVVVYSELRTATRAWLVLSVPSGAVVDIRCVDIRSPSPHVRVAKGPRELHVRVAEAARELLLQHEPPTGYETIVLTTQTGELKTELWPWLSRNKVVLKPFVARGLVVKFCKQAKNQLKELKINLGKLESDWLKPDAFAAPLTEVQSSDMWREVQRHDPDLARVITELRQMDAALSSKSLSALKQVFEQKSEDDSPGSDLRQQMWAAWWVWKSALLASVTQPLPPLGYEPHLMRRIRSHLQTSPALDAERQRRRLLRILREEALLSKDARVRQEARRKRL</sequence>
<evidence type="ECO:0000259" key="1">
    <source>
        <dbReference type="Pfam" id="PF01610"/>
    </source>
</evidence>
<evidence type="ECO:0000313" key="2">
    <source>
        <dbReference type="EMBL" id="TSA79974.1"/>
    </source>
</evidence>
<dbReference type="EMBL" id="VKDB01000034">
    <property type="protein sequence ID" value="TSA79974.1"/>
    <property type="molecule type" value="Genomic_DNA"/>
</dbReference>
<gene>
    <name evidence="2" type="ORF">FNU79_17190</name>
</gene>
<protein>
    <submittedName>
        <fullName evidence="2">Transposase</fullName>
    </submittedName>
</protein>
<evidence type="ECO:0000313" key="3">
    <source>
        <dbReference type="Proteomes" id="UP000316092"/>
    </source>
</evidence>
<reference evidence="2 3" key="1">
    <citation type="submission" date="2019-07" db="EMBL/GenBank/DDBJ databases">
        <title>Deinococcus detaillus sp. nov., isolated from humus soil in Antarctica.</title>
        <authorList>
            <person name="Zhang K."/>
        </authorList>
    </citation>
    <scope>NUCLEOTIDE SEQUENCE [LARGE SCALE GENOMIC DNA]</scope>
    <source>
        <strain evidence="2 3">H1</strain>
    </source>
</reference>
<organism evidence="2 3">
    <name type="scientific">Deinococcus detaillensis</name>
    <dbReference type="NCBI Taxonomy" id="2592048"/>
    <lineage>
        <taxon>Bacteria</taxon>
        <taxon>Thermotogati</taxon>
        <taxon>Deinococcota</taxon>
        <taxon>Deinococci</taxon>
        <taxon>Deinococcales</taxon>
        <taxon>Deinococcaceae</taxon>
        <taxon>Deinococcus</taxon>
    </lineage>
</organism>
<accession>A0A553UIC4</accession>
<keyword evidence="3" id="KW-1185">Reference proteome</keyword>
<comment type="caution">
    <text evidence="2">The sequence shown here is derived from an EMBL/GenBank/DDBJ whole genome shotgun (WGS) entry which is preliminary data.</text>
</comment>